<protein>
    <recommendedName>
        <fullName evidence="3">Class I SAM-dependent methyltransferase</fullName>
    </recommendedName>
</protein>
<dbReference type="EMBL" id="BMQM01000048">
    <property type="protein sequence ID" value="GGR74366.1"/>
    <property type="molecule type" value="Genomic_DNA"/>
</dbReference>
<name>A0ABQ2S0Y5_9DEIO</name>
<accession>A0ABQ2S0Y5</accession>
<evidence type="ECO:0008006" key="3">
    <source>
        <dbReference type="Google" id="ProtNLM"/>
    </source>
</evidence>
<proteinExistence type="predicted"/>
<gene>
    <name evidence="1" type="ORF">GCM10008959_39530</name>
</gene>
<dbReference type="RefSeq" id="WP_189066709.1">
    <property type="nucleotide sequence ID" value="NZ_BMQM01000048.1"/>
</dbReference>
<evidence type="ECO:0000313" key="1">
    <source>
        <dbReference type="EMBL" id="GGR74366.1"/>
    </source>
</evidence>
<evidence type="ECO:0000313" key="2">
    <source>
        <dbReference type="Proteomes" id="UP000634308"/>
    </source>
</evidence>
<dbReference type="Proteomes" id="UP000634308">
    <property type="component" value="Unassembled WGS sequence"/>
</dbReference>
<keyword evidence="2" id="KW-1185">Reference proteome</keyword>
<comment type="caution">
    <text evidence="1">The sequence shown here is derived from an EMBL/GenBank/DDBJ whole genome shotgun (WGS) entry which is preliminary data.</text>
</comment>
<reference evidence="2" key="1">
    <citation type="journal article" date="2019" name="Int. J. Syst. Evol. Microbiol.">
        <title>The Global Catalogue of Microorganisms (GCM) 10K type strain sequencing project: providing services to taxonomists for standard genome sequencing and annotation.</title>
        <authorList>
            <consortium name="The Broad Institute Genomics Platform"/>
            <consortium name="The Broad Institute Genome Sequencing Center for Infectious Disease"/>
            <person name="Wu L."/>
            <person name="Ma J."/>
        </authorList>
    </citation>
    <scope>NUCLEOTIDE SEQUENCE [LARGE SCALE GENOMIC DNA]</scope>
    <source>
        <strain evidence="2">JCM 31404</strain>
    </source>
</reference>
<sequence>MSIPQPSVSDLSHSEIILLYLQGISLGHQDPIRRENSLGDQYGVFEHFEVHHETVRHLFAPPTVEENIVLDTVKAYAPERVLGLGDPTGALAARQRTTFKAFELLSPDTLYTQILRETGTTCLRSDFGTGWDALTIFRTGFLIEPNFVDVPRQLQAHLSLLISKLRPGGLLAIDHYDYDSSKLRVHSAIKAMRIRRYYGGASSIIETQLFPSGALLHQLLSNLGLSPLHTWTYPIQVNCGTYHQRYSIWQNRQGEHH</sequence>
<organism evidence="1 2">
    <name type="scientific">Deinococcus seoulensis</name>
    <dbReference type="NCBI Taxonomy" id="1837379"/>
    <lineage>
        <taxon>Bacteria</taxon>
        <taxon>Thermotogati</taxon>
        <taxon>Deinococcota</taxon>
        <taxon>Deinococci</taxon>
        <taxon>Deinococcales</taxon>
        <taxon>Deinococcaceae</taxon>
        <taxon>Deinococcus</taxon>
    </lineage>
</organism>